<protein>
    <submittedName>
        <fullName evidence="1">Propanediol utilization protein PduV</fullName>
    </submittedName>
</protein>
<dbReference type="EMBL" id="VSSQ01033125">
    <property type="protein sequence ID" value="MPM84628.1"/>
    <property type="molecule type" value="Genomic_DNA"/>
</dbReference>
<dbReference type="GO" id="GO:0006576">
    <property type="term" value="P:biogenic amine metabolic process"/>
    <property type="evidence" value="ECO:0007669"/>
    <property type="project" value="InterPro"/>
</dbReference>
<organism evidence="1">
    <name type="scientific">bioreactor metagenome</name>
    <dbReference type="NCBI Taxonomy" id="1076179"/>
    <lineage>
        <taxon>unclassified sequences</taxon>
        <taxon>metagenomes</taxon>
        <taxon>ecological metagenomes</taxon>
    </lineage>
</organism>
<dbReference type="SUPFAM" id="SSF52540">
    <property type="entry name" value="P-loop containing nucleoside triphosphate hydrolases"/>
    <property type="match status" value="1"/>
</dbReference>
<dbReference type="PANTHER" id="PTHR40453:SF1">
    <property type="entry name" value="PROTEIN YOEF"/>
    <property type="match status" value="1"/>
</dbReference>
<dbReference type="PIRSF" id="PIRSF036409">
    <property type="entry name" value="EutP_PduV"/>
    <property type="match status" value="1"/>
</dbReference>
<dbReference type="InterPro" id="IPR027417">
    <property type="entry name" value="P-loop_NTPase"/>
</dbReference>
<sequence length="122" mass="13512">MNGIAIDYKKTQAIEVINTTIDTPGEYLENRNFYKALVVTAVESDVILFLQAANDEKYRYSPGNAQMFAVPVIGVITKIDLSTQKQIDNAVELLQLAGVEKIFFTSAITGDGVKELMDYLSE</sequence>
<proteinExistence type="predicted"/>
<name>A0A645D6D3_9ZZZZ</name>
<dbReference type="AlphaFoldDB" id="A0A645D6D3"/>
<dbReference type="Pfam" id="PF10662">
    <property type="entry name" value="PduV-EutP"/>
    <property type="match status" value="1"/>
</dbReference>
<comment type="caution">
    <text evidence="1">The sequence shown here is derived from an EMBL/GenBank/DDBJ whole genome shotgun (WGS) entry which is preliminary data.</text>
</comment>
<reference evidence="1" key="1">
    <citation type="submission" date="2019-08" db="EMBL/GenBank/DDBJ databases">
        <authorList>
            <person name="Kucharzyk K."/>
            <person name="Murdoch R.W."/>
            <person name="Higgins S."/>
            <person name="Loffler F."/>
        </authorList>
    </citation>
    <scope>NUCLEOTIDE SEQUENCE</scope>
</reference>
<dbReference type="PANTHER" id="PTHR40453">
    <property type="entry name" value="PROTEIN YOEF"/>
    <property type="match status" value="1"/>
</dbReference>
<dbReference type="GO" id="GO:0005524">
    <property type="term" value="F:ATP binding"/>
    <property type="evidence" value="ECO:0007669"/>
    <property type="project" value="InterPro"/>
</dbReference>
<accession>A0A645D6D3</accession>
<evidence type="ECO:0000313" key="1">
    <source>
        <dbReference type="EMBL" id="MPM84628.1"/>
    </source>
</evidence>
<gene>
    <name evidence="1" type="primary">pduV_8</name>
    <name evidence="1" type="ORF">SDC9_131701</name>
</gene>
<dbReference type="Gene3D" id="3.40.50.300">
    <property type="entry name" value="P-loop containing nucleotide triphosphate hydrolases"/>
    <property type="match status" value="1"/>
</dbReference>
<dbReference type="InterPro" id="IPR012381">
    <property type="entry name" value="EutP_PduV"/>
</dbReference>